<evidence type="ECO:0000313" key="11">
    <source>
        <dbReference type="EMBL" id="ODQ61150.1"/>
    </source>
</evidence>
<feature type="domain" description="Major facilitator superfamily (MFS) profile" evidence="10">
    <location>
        <begin position="2"/>
        <end position="460"/>
    </location>
</feature>
<evidence type="ECO:0000256" key="3">
    <source>
        <dbReference type="ARBA" id="ARBA00022448"/>
    </source>
</evidence>
<dbReference type="InterPro" id="IPR005829">
    <property type="entry name" value="Sugar_transporter_CS"/>
</dbReference>
<feature type="transmembrane region" description="Helical" evidence="9">
    <location>
        <begin position="268"/>
        <end position="286"/>
    </location>
</feature>
<keyword evidence="4 9" id="KW-0812">Transmembrane</keyword>
<evidence type="ECO:0000256" key="8">
    <source>
        <dbReference type="SAM" id="MobiDB-lite"/>
    </source>
</evidence>
<feature type="transmembrane region" description="Helical" evidence="9">
    <location>
        <begin position="374"/>
        <end position="394"/>
    </location>
</feature>
<dbReference type="OrthoDB" id="6133115at2759"/>
<dbReference type="FunFam" id="1.20.1250.20:FF:000134">
    <property type="entry name" value="MFS sugar transporter protein"/>
    <property type="match status" value="1"/>
</dbReference>
<evidence type="ECO:0000256" key="4">
    <source>
        <dbReference type="ARBA" id="ARBA00022692"/>
    </source>
</evidence>
<dbReference type="PANTHER" id="PTHR48022">
    <property type="entry name" value="PLASTIDIC GLUCOSE TRANSPORTER 4"/>
    <property type="match status" value="1"/>
</dbReference>
<protein>
    <recommendedName>
        <fullName evidence="10">Major facilitator superfamily (MFS) profile domain-containing protein</fullName>
    </recommendedName>
</protein>
<dbReference type="GeneID" id="30202777"/>
<gene>
    <name evidence="11" type="ORF">WICANDRAFT_83369</name>
</gene>
<feature type="transmembrane region" description="Helical" evidence="9">
    <location>
        <begin position="107"/>
        <end position="128"/>
    </location>
</feature>
<dbReference type="InterPro" id="IPR050360">
    <property type="entry name" value="MFS_Sugar_Transporters"/>
</dbReference>
<sequence length="513" mass="57639">MLMVIISISSANTGYDGSLLNAFQSIPDWMRAMSNPTGATLGALSNGVVFGVALGFFVTSYVSDRFGRRNTITIGNAFMFGGSVVQSCAGTWLTVSGERDHDDGMRTYAMFLIARIIIGFGNSMTMVASPSLISELSYPTHREVVTAFYNSNWYLGAIVSSWCSYGTRNLSSNWSWRVPTILQGFFPLIQFFLIYLVPESPRFLVSKGRNDEARDILLKHHGGGDESKGGALVDFELAEIEMAIEEEKLADKSSYLDFFKTPGNRKRLWILVWIAILMQLSGNGLVSYYLNKVLVSIGINNTDEQLLFTGGLMIYNYVISIFINLFAFQHTKRRPMFIISVSLMLLFYVIWTILSAINQQRNFEDKALGKGVLAMIFLYYFAYNLGLNGLPYLYMTEITSYQIRAKGININVFGQELGQIYNNFVNPIAMDAIEWKYYIVWCCILAVELIVVILTFVETSGRTLEEVAEVFDEKIENFDMKLIKEKAQISHAEHVDNSNDGSSVTDKSTGLMV</sequence>
<dbReference type="EMBL" id="KV454209">
    <property type="protein sequence ID" value="ODQ61150.1"/>
    <property type="molecule type" value="Genomic_DNA"/>
</dbReference>
<feature type="transmembrane region" description="Helical" evidence="9">
    <location>
        <begin position="39"/>
        <end position="62"/>
    </location>
</feature>
<dbReference type="Proteomes" id="UP000094112">
    <property type="component" value="Unassembled WGS sequence"/>
</dbReference>
<feature type="region of interest" description="Disordered" evidence="8">
    <location>
        <begin position="493"/>
        <end position="513"/>
    </location>
</feature>
<dbReference type="GO" id="GO:0016020">
    <property type="term" value="C:membrane"/>
    <property type="evidence" value="ECO:0007669"/>
    <property type="project" value="UniProtKB-SubCell"/>
</dbReference>
<evidence type="ECO:0000256" key="9">
    <source>
        <dbReference type="SAM" id="Phobius"/>
    </source>
</evidence>
<evidence type="ECO:0000256" key="1">
    <source>
        <dbReference type="ARBA" id="ARBA00004141"/>
    </source>
</evidence>
<feature type="transmembrane region" description="Helical" evidence="9">
    <location>
        <begin position="306"/>
        <end position="328"/>
    </location>
</feature>
<keyword evidence="12" id="KW-1185">Reference proteome</keyword>
<evidence type="ECO:0000313" key="12">
    <source>
        <dbReference type="Proteomes" id="UP000094112"/>
    </source>
</evidence>
<evidence type="ECO:0000259" key="10">
    <source>
        <dbReference type="PROSITE" id="PS50850"/>
    </source>
</evidence>
<accession>A0A1E3P789</accession>
<dbReference type="AlphaFoldDB" id="A0A1E3P789"/>
<keyword evidence="3 7" id="KW-0813">Transport</keyword>
<name>A0A1E3P789_WICAA</name>
<dbReference type="InterPro" id="IPR003663">
    <property type="entry name" value="Sugar/inositol_transpt"/>
</dbReference>
<keyword evidence="5 9" id="KW-1133">Transmembrane helix</keyword>
<evidence type="ECO:0000256" key="7">
    <source>
        <dbReference type="RuleBase" id="RU003346"/>
    </source>
</evidence>
<evidence type="ECO:0000256" key="5">
    <source>
        <dbReference type="ARBA" id="ARBA00022989"/>
    </source>
</evidence>
<dbReference type="Pfam" id="PF00083">
    <property type="entry name" value="Sugar_tr"/>
    <property type="match status" value="1"/>
</dbReference>
<dbReference type="GO" id="GO:0005351">
    <property type="term" value="F:carbohydrate:proton symporter activity"/>
    <property type="evidence" value="ECO:0007669"/>
    <property type="project" value="TreeGrafter"/>
</dbReference>
<dbReference type="NCBIfam" id="TIGR00879">
    <property type="entry name" value="SP"/>
    <property type="match status" value="1"/>
</dbReference>
<dbReference type="InterPro" id="IPR005828">
    <property type="entry name" value="MFS_sugar_transport-like"/>
</dbReference>
<feature type="compositionally biased region" description="Polar residues" evidence="8">
    <location>
        <begin position="498"/>
        <end position="513"/>
    </location>
</feature>
<proteinExistence type="inferred from homology"/>
<dbReference type="STRING" id="683960.A0A1E3P789"/>
<organism evidence="11 12">
    <name type="scientific">Wickerhamomyces anomalus (strain ATCC 58044 / CBS 1984 / NCYC 433 / NRRL Y-366-8)</name>
    <name type="common">Yeast</name>
    <name type="synonym">Hansenula anomala</name>
    <dbReference type="NCBI Taxonomy" id="683960"/>
    <lineage>
        <taxon>Eukaryota</taxon>
        <taxon>Fungi</taxon>
        <taxon>Dikarya</taxon>
        <taxon>Ascomycota</taxon>
        <taxon>Saccharomycotina</taxon>
        <taxon>Saccharomycetes</taxon>
        <taxon>Phaffomycetales</taxon>
        <taxon>Wickerhamomycetaceae</taxon>
        <taxon>Wickerhamomyces</taxon>
    </lineage>
</organism>
<dbReference type="InterPro" id="IPR020846">
    <property type="entry name" value="MFS_dom"/>
</dbReference>
<dbReference type="SUPFAM" id="SSF103473">
    <property type="entry name" value="MFS general substrate transporter"/>
    <property type="match status" value="1"/>
</dbReference>
<comment type="similarity">
    <text evidence="2 7">Belongs to the major facilitator superfamily. Sugar transporter (TC 2.A.1.1) family.</text>
</comment>
<dbReference type="RefSeq" id="XP_019040357.1">
    <property type="nucleotide sequence ID" value="XM_019185531.1"/>
</dbReference>
<feature type="transmembrane region" description="Helical" evidence="9">
    <location>
        <begin position="335"/>
        <end position="354"/>
    </location>
</feature>
<feature type="transmembrane region" description="Helical" evidence="9">
    <location>
        <begin position="74"/>
        <end position="95"/>
    </location>
</feature>
<feature type="transmembrane region" description="Helical" evidence="9">
    <location>
        <begin position="437"/>
        <end position="457"/>
    </location>
</feature>
<dbReference type="PROSITE" id="PS00216">
    <property type="entry name" value="SUGAR_TRANSPORT_1"/>
    <property type="match status" value="1"/>
</dbReference>
<dbReference type="PANTHER" id="PTHR48022:SF24">
    <property type="entry name" value="HEXOSE TRANSPORTER PROTEIN (AFU_ORTHOLOGUE AFUA_8G04480)"/>
    <property type="match status" value="1"/>
</dbReference>
<keyword evidence="6 9" id="KW-0472">Membrane</keyword>
<comment type="subcellular location">
    <subcellularLocation>
        <location evidence="1">Membrane</location>
        <topology evidence="1">Multi-pass membrane protein</topology>
    </subcellularLocation>
</comment>
<reference evidence="11 12" key="1">
    <citation type="journal article" date="2016" name="Proc. Natl. Acad. Sci. U.S.A.">
        <title>Comparative genomics of biotechnologically important yeasts.</title>
        <authorList>
            <person name="Riley R."/>
            <person name="Haridas S."/>
            <person name="Wolfe K.H."/>
            <person name="Lopes M.R."/>
            <person name="Hittinger C.T."/>
            <person name="Goeker M."/>
            <person name="Salamov A.A."/>
            <person name="Wisecaver J.H."/>
            <person name="Long T.M."/>
            <person name="Calvey C.H."/>
            <person name="Aerts A.L."/>
            <person name="Barry K.W."/>
            <person name="Choi C."/>
            <person name="Clum A."/>
            <person name="Coughlan A.Y."/>
            <person name="Deshpande S."/>
            <person name="Douglass A.P."/>
            <person name="Hanson S.J."/>
            <person name="Klenk H.-P."/>
            <person name="LaButti K.M."/>
            <person name="Lapidus A."/>
            <person name="Lindquist E.A."/>
            <person name="Lipzen A.M."/>
            <person name="Meier-Kolthoff J.P."/>
            <person name="Ohm R.A."/>
            <person name="Otillar R.P."/>
            <person name="Pangilinan J.L."/>
            <person name="Peng Y."/>
            <person name="Rokas A."/>
            <person name="Rosa C.A."/>
            <person name="Scheuner C."/>
            <person name="Sibirny A.A."/>
            <person name="Slot J.C."/>
            <person name="Stielow J.B."/>
            <person name="Sun H."/>
            <person name="Kurtzman C.P."/>
            <person name="Blackwell M."/>
            <person name="Grigoriev I.V."/>
            <person name="Jeffries T.W."/>
        </authorList>
    </citation>
    <scope>NUCLEOTIDE SEQUENCE [LARGE SCALE GENOMIC DNA]</scope>
    <source>
        <strain evidence="12">ATCC 58044 / CBS 1984 / NCYC 433 / NRRL Y-366-8</strain>
    </source>
</reference>
<dbReference type="InterPro" id="IPR036259">
    <property type="entry name" value="MFS_trans_sf"/>
</dbReference>
<evidence type="ECO:0000256" key="2">
    <source>
        <dbReference type="ARBA" id="ARBA00010992"/>
    </source>
</evidence>
<dbReference type="PROSITE" id="PS50850">
    <property type="entry name" value="MFS"/>
    <property type="match status" value="1"/>
</dbReference>
<evidence type="ECO:0000256" key="6">
    <source>
        <dbReference type="ARBA" id="ARBA00023136"/>
    </source>
</evidence>
<dbReference type="Gene3D" id="1.20.1250.20">
    <property type="entry name" value="MFS general substrate transporter like domains"/>
    <property type="match status" value="1"/>
</dbReference>